<comment type="caution">
    <text evidence="3">The sequence shown here is derived from an EMBL/GenBank/DDBJ whole genome shotgun (WGS) entry which is preliminary data.</text>
</comment>
<dbReference type="Pfam" id="PF13560">
    <property type="entry name" value="HTH_31"/>
    <property type="match status" value="1"/>
</dbReference>
<evidence type="ECO:0000259" key="1">
    <source>
        <dbReference type="PROSITE" id="PS50943"/>
    </source>
</evidence>
<sequence>MAARQDELRDFLRSRRARLSPAEVGLPVNGSGRRVAGLRREELAMLAGVSADYYARLEQGRATNVSDQVLTAVADALHLDDVERRYFTTLVKGPGSSSTPPTIRVRPALRSMINALGPVPAMLHGPLFEVLAVNRAARLLIDDFDAMPTADRNMAKWMFLNPKARDVYPDWDEIAAQLVAVIRAAGAGEAGSRLAELCAELGRRSAEFARFWAEHRVFRHTHGPKRFRHPAVGIMTLNYEALQLPDDPGLTLILYSADVGSPSEAKLHEMLAQ</sequence>
<dbReference type="PANTHER" id="PTHR35010">
    <property type="entry name" value="BLL4672 PROTEIN-RELATED"/>
    <property type="match status" value="1"/>
</dbReference>
<dbReference type="SUPFAM" id="SSF47413">
    <property type="entry name" value="lambda repressor-like DNA-binding domains"/>
    <property type="match status" value="1"/>
</dbReference>
<evidence type="ECO:0000313" key="2">
    <source>
        <dbReference type="EMBL" id="GFG49569.1"/>
    </source>
</evidence>
<dbReference type="PANTHER" id="PTHR35010:SF2">
    <property type="entry name" value="BLL4672 PROTEIN"/>
    <property type="match status" value="1"/>
</dbReference>
<protein>
    <submittedName>
        <fullName evidence="3">Transcriptional regulator</fullName>
    </submittedName>
</protein>
<dbReference type="Proteomes" id="UP000220914">
    <property type="component" value="Unassembled WGS sequence"/>
</dbReference>
<evidence type="ECO:0000313" key="3">
    <source>
        <dbReference type="EMBL" id="PEG36496.1"/>
    </source>
</evidence>
<feature type="domain" description="HTH cro/C1-type" evidence="1">
    <location>
        <begin position="33"/>
        <end position="84"/>
    </location>
</feature>
<reference evidence="3 4" key="1">
    <citation type="submission" date="2017-10" db="EMBL/GenBank/DDBJ databases">
        <title>The new phylogeny of genus Mycobacterium.</title>
        <authorList>
            <person name="Tortoli E."/>
            <person name="Trovato A."/>
            <person name="Cirillo D.M."/>
        </authorList>
    </citation>
    <scope>NUCLEOTIDE SEQUENCE [LARGE SCALE GENOMIC DNA]</scope>
    <source>
        <strain evidence="3 4">CCUG37673</strain>
    </source>
</reference>
<dbReference type="GO" id="GO:0003677">
    <property type="term" value="F:DNA binding"/>
    <property type="evidence" value="ECO:0007669"/>
    <property type="project" value="InterPro"/>
</dbReference>
<keyword evidence="4" id="KW-1185">Reference proteome</keyword>
<evidence type="ECO:0000313" key="4">
    <source>
        <dbReference type="Proteomes" id="UP000220914"/>
    </source>
</evidence>
<dbReference type="Pfam" id="PF17765">
    <property type="entry name" value="MLTR_LBD"/>
    <property type="match status" value="1"/>
</dbReference>
<organism evidence="3 4">
    <name type="scientific">Mycolicibacterium agri</name>
    <name type="common">Mycobacterium agri</name>
    <dbReference type="NCBI Taxonomy" id="36811"/>
    <lineage>
        <taxon>Bacteria</taxon>
        <taxon>Bacillati</taxon>
        <taxon>Actinomycetota</taxon>
        <taxon>Actinomycetes</taxon>
        <taxon>Mycobacteriales</taxon>
        <taxon>Mycobacteriaceae</taxon>
        <taxon>Mycolicibacterium</taxon>
    </lineage>
</organism>
<dbReference type="InterPro" id="IPR001387">
    <property type="entry name" value="Cro/C1-type_HTH"/>
</dbReference>
<reference evidence="2 5" key="2">
    <citation type="journal article" date="2019" name="Emerg. Microbes Infect.">
        <title>Comprehensive subspecies identification of 175 nontuberculous mycobacteria species based on 7547 genomic profiles.</title>
        <authorList>
            <person name="Matsumoto Y."/>
            <person name="Kinjo T."/>
            <person name="Motooka D."/>
            <person name="Nabeya D."/>
            <person name="Jung N."/>
            <person name="Uechi K."/>
            <person name="Horii T."/>
            <person name="Iida T."/>
            <person name="Fujita J."/>
            <person name="Nakamura S."/>
        </authorList>
    </citation>
    <scope>NUCLEOTIDE SEQUENCE [LARGE SCALE GENOMIC DNA]</scope>
    <source>
        <strain evidence="2 5">JCM 6377</strain>
    </source>
</reference>
<dbReference type="AlphaFoldDB" id="A0A2A7MXU2"/>
<dbReference type="InterPro" id="IPR010982">
    <property type="entry name" value="Lambda_DNA-bd_dom_sf"/>
</dbReference>
<proteinExistence type="predicted"/>
<dbReference type="EMBL" id="BLKS01000001">
    <property type="protein sequence ID" value="GFG49569.1"/>
    <property type="molecule type" value="Genomic_DNA"/>
</dbReference>
<accession>A0A2A7MXU2</accession>
<dbReference type="OrthoDB" id="3608749at2"/>
<dbReference type="PROSITE" id="PS50943">
    <property type="entry name" value="HTH_CROC1"/>
    <property type="match status" value="1"/>
</dbReference>
<reference evidence="2" key="3">
    <citation type="submission" date="2020-02" db="EMBL/GenBank/DDBJ databases">
        <authorList>
            <person name="Matsumoto Y."/>
            <person name="Motooka D."/>
            <person name="Nakamura S."/>
        </authorList>
    </citation>
    <scope>NUCLEOTIDE SEQUENCE</scope>
    <source>
        <strain evidence="2">JCM 6377</strain>
    </source>
</reference>
<name>A0A2A7MXU2_MYCAG</name>
<evidence type="ECO:0000313" key="5">
    <source>
        <dbReference type="Proteomes" id="UP000465302"/>
    </source>
</evidence>
<dbReference type="EMBL" id="PDCP01000034">
    <property type="protein sequence ID" value="PEG36496.1"/>
    <property type="molecule type" value="Genomic_DNA"/>
</dbReference>
<dbReference type="Gene3D" id="1.10.260.40">
    <property type="entry name" value="lambda repressor-like DNA-binding domains"/>
    <property type="match status" value="1"/>
</dbReference>
<dbReference type="InterPro" id="IPR041413">
    <property type="entry name" value="MLTR_LBD"/>
</dbReference>
<dbReference type="SMART" id="SM00530">
    <property type="entry name" value="HTH_XRE"/>
    <property type="match status" value="1"/>
</dbReference>
<dbReference type="RefSeq" id="WP_097941620.1">
    <property type="nucleotide sequence ID" value="NZ_BLKS01000001.1"/>
</dbReference>
<dbReference type="Proteomes" id="UP000465302">
    <property type="component" value="Unassembled WGS sequence"/>
</dbReference>
<dbReference type="Gene3D" id="3.30.450.180">
    <property type="match status" value="1"/>
</dbReference>
<dbReference type="CDD" id="cd00093">
    <property type="entry name" value="HTH_XRE"/>
    <property type="match status" value="1"/>
</dbReference>
<gene>
    <name evidence="3" type="ORF">CQY20_18940</name>
    <name evidence="2" type="ORF">MAGR_10100</name>
</gene>